<accession>B8GFX5</accession>
<dbReference type="AlphaFoldDB" id="B8GFX5"/>
<name>B8GFX5_METPE</name>
<dbReference type="Gene3D" id="1.10.287.4070">
    <property type="match status" value="1"/>
</dbReference>
<feature type="domain" description="Nop" evidence="1">
    <location>
        <begin position="171"/>
        <end position="285"/>
    </location>
</feature>
<dbReference type="KEGG" id="mpl:Mpal_2745"/>
<dbReference type="RefSeq" id="WP_012619327.1">
    <property type="nucleotide sequence ID" value="NC_011832.1"/>
</dbReference>
<dbReference type="PANTHER" id="PTHR10894">
    <property type="entry name" value="NUCLEOLAR PROTEIN 5 NUCLEOLAR PROTEIN NOP5 NOP58"/>
    <property type="match status" value="1"/>
</dbReference>
<dbReference type="eggNOG" id="arCOG01923">
    <property type="taxonomic scope" value="Archaea"/>
</dbReference>
<dbReference type="Gene3D" id="1.10.246.90">
    <property type="entry name" value="Nop domain"/>
    <property type="match status" value="1"/>
</dbReference>
<sequence>MQHYWFGDREEGGEVCTPAPARLEDALARLATLRTPVKDYILPDWQWAAACGYVQTRDEYLHRLQELCLLLAEQKVAVQYQAKDVELLQMVRTLDQMDEVINLLTERAVDWYTVKHPKFSRKFKSMNARKLLGSLAPRTKGPLGMVMEEIERLSVTRTALMREVSSRSDLVLPNCSALVGGLVAARLLSTAGGLEPLARLPGSSVQVLGAKTALFSHIRSGTPSPKHGIIFQHRRVHNAPPSVRGRVSRVLAAKLAIAARLDLYRGEPDPTFIDKAQQAIDRAGRVA</sequence>
<keyword evidence="2" id="KW-0687">Ribonucleoprotein</keyword>
<dbReference type="InterPro" id="IPR045056">
    <property type="entry name" value="Nop56/Nop58"/>
</dbReference>
<dbReference type="Pfam" id="PF01798">
    <property type="entry name" value="Nop"/>
    <property type="match status" value="1"/>
</dbReference>
<dbReference type="EMBL" id="CP001338">
    <property type="protein sequence ID" value="ACL18008.1"/>
    <property type="molecule type" value="Genomic_DNA"/>
</dbReference>
<dbReference type="InterPro" id="IPR042239">
    <property type="entry name" value="Nop_C"/>
</dbReference>
<evidence type="ECO:0000259" key="1">
    <source>
        <dbReference type="PROSITE" id="PS51358"/>
    </source>
</evidence>
<protein>
    <submittedName>
        <fullName evidence="2">Pre-mRNA processing ribonucleoprotein, binding domain protein</fullName>
    </submittedName>
</protein>
<keyword evidence="3" id="KW-1185">Reference proteome</keyword>
<evidence type="ECO:0000313" key="3">
    <source>
        <dbReference type="Proteomes" id="UP000002457"/>
    </source>
</evidence>
<dbReference type="GO" id="GO:0031428">
    <property type="term" value="C:box C/D methylation guide snoRNP complex"/>
    <property type="evidence" value="ECO:0007669"/>
    <property type="project" value="InterPro"/>
</dbReference>
<gene>
    <name evidence="2" type="ordered locus">Mpal_2745</name>
</gene>
<dbReference type="GeneID" id="7270853"/>
<dbReference type="OrthoDB" id="11877at2157"/>
<dbReference type="InterPro" id="IPR002687">
    <property type="entry name" value="Nop_dom"/>
</dbReference>
<dbReference type="PROSITE" id="PS51358">
    <property type="entry name" value="NOP"/>
    <property type="match status" value="1"/>
</dbReference>
<dbReference type="Proteomes" id="UP000002457">
    <property type="component" value="Chromosome"/>
</dbReference>
<reference evidence="2 3" key="1">
    <citation type="journal article" date="2015" name="Genome Announc.">
        <title>Complete Genome Sequence of Methanosphaerula palustris E1-9CT, a Hydrogenotrophic Methanogen Isolated from a Minerotrophic Fen Peatland.</title>
        <authorList>
            <person name="Cadillo-Quiroz H."/>
            <person name="Browne P."/>
            <person name="Kyrpides N."/>
            <person name="Woyke T."/>
            <person name="Goodwin L."/>
            <person name="Detter C."/>
            <person name="Yavitt J.B."/>
            <person name="Zinder S.H."/>
        </authorList>
    </citation>
    <scope>NUCLEOTIDE SEQUENCE [LARGE SCALE GENOMIC DNA]</scope>
    <source>
        <strain evidence="3">ATCC BAA-1556 / DSM 19958 / E1-9c</strain>
    </source>
</reference>
<evidence type="ECO:0000313" key="2">
    <source>
        <dbReference type="EMBL" id="ACL18008.1"/>
    </source>
</evidence>
<dbReference type="PANTHER" id="PTHR10894:SF0">
    <property type="entry name" value="NUCLEOLAR PROTEIN 56"/>
    <property type="match status" value="1"/>
</dbReference>
<dbReference type="GO" id="GO:0030515">
    <property type="term" value="F:snoRNA binding"/>
    <property type="evidence" value="ECO:0007669"/>
    <property type="project" value="InterPro"/>
</dbReference>
<dbReference type="SUPFAM" id="SSF89124">
    <property type="entry name" value="Nop domain"/>
    <property type="match status" value="1"/>
</dbReference>
<dbReference type="InterPro" id="IPR036070">
    <property type="entry name" value="Nop_dom_sf"/>
</dbReference>
<proteinExistence type="predicted"/>
<dbReference type="STRING" id="521011.Mpal_2745"/>
<dbReference type="HOGENOM" id="CLU_015495_1_1_2"/>
<organism evidence="2 3">
    <name type="scientific">Methanosphaerula palustris (strain ATCC BAA-1556 / DSM 19958 / E1-9c)</name>
    <dbReference type="NCBI Taxonomy" id="521011"/>
    <lineage>
        <taxon>Archaea</taxon>
        <taxon>Methanobacteriati</taxon>
        <taxon>Methanobacteriota</taxon>
        <taxon>Stenosarchaea group</taxon>
        <taxon>Methanomicrobia</taxon>
        <taxon>Methanomicrobiales</taxon>
        <taxon>Methanoregulaceae</taxon>
        <taxon>Methanosphaerula</taxon>
    </lineage>
</organism>